<dbReference type="Proteomes" id="UP001595711">
    <property type="component" value="Unassembled WGS sequence"/>
</dbReference>
<evidence type="ECO:0000313" key="1">
    <source>
        <dbReference type="EMBL" id="MFC3678232.1"/>
    </source>
</evidence>
<proteinExistence type="predicted"/>
<evidence type="ECO:0000313" key="2">
    <source>
        <dbReference type="Proteomes" id="UP001595711"/>
    </source>
</evidence>
<name>A0ABV7VMW1_9PROT</name>
<dbReference type="InterPro" id="IPR036465">
    <property type="entry name" value="vWFA_dom_sf"/>
</dbReference>
<organism evidence="1 2">
    <name type="scientific">Ferrovibrio xuzhouensis</name>
    <dbReference type="NCBI Taxonomy" id="1576914"/>
    <lineage>
        <taxon>Bacteria</taxon>
        <taxon>Pseudomonadati</taxon>
        <taxon>Pseudomonadota</taxon>
        <taxon>Alphaproteobacteria</taxon>
        <taxon>Rhodospirillales</taxon>
        <taxon>Rhodospirillaceae</taxon>
        <taxon>Ferrovibrio</taxon>
    </lineage>
</organism>
<dbReference type="SUPFAM" id="SSF53300">
    <property type="entry name" value="vWA-like"/>
    <property type="match status" value="1"/>
</dbReference>
<protein>
    <submittedName>
        <fullName evidence="1">VWA domain-containing protein</fullName>
    </submittedName>
</protein>
<reference evidence="2" key="1">
    <citation type="journal article" date="2019" name="Int. J. Syst. Evol. Microbiol.">
        <title>The Global Catalogue of Microorganisms (GCM) 10K type strain sequencing project: providing services to taxonomists for standard genome sequencing and annotation.</title>
        <authorList>
            <consortium name="The Broad Institute Genomics Platform"/>
            <consortium name="The Broad Institute Genome Sequencing Center for Infectious Disease"/>
            <person name="Wu L."/>
            <person name="Ma J."/>
        </authorList>
    </citation>
    <scope>NUCLEOTIDE SEQUENCE [LARGE SCALE GENOMIC DNA]</scope>
    <source>
        <strain evidence="2">KCTC 42182</strain>
    </source>
</reference>
<sequence>MAGSDDSRQGRDGARIVAARGGGAVSAEIDAFLRQVAAAPQHGPAPGGSGRGRLIFAMDATASRRQTWDEAQRIQADMFRTTAALGGLDIQLVYFRGLGECRASSWVSDGRTLQKLMRQVDCVGGHTQIERVLNHTLAETRDCRVNALVYVGDCLEEDPDNIAVRAGDLGLQGVPIFAFQEGADAAAQACFREMARITRGAYCAFDHSSAEVLRQLLTAVAAYAAGGLKALEAYGRDAGSSEVRLLIGQLR</sequence>
<gene>
    <name evidence="1" type="ORF">ACFOOQ_21970</name>
</gene>
<comment type="caution">
    <text evidence="1">The sequence shown here is derived from an EMBL/GenBank/DDBJ whole genome shotgun (WGS) entry which is preliminary data.</text>
</comment>
<keyword evidence="2" id="KW-1185">Reference proteome</keyword>
<dbReference type="RefSeq" id="WP_379729845.1">
    <property type="nucleotide sequence ID" value="NZ_JBHRYJ010000007.1"/>
</dbReference>
<dbReference type="EMBL" id="JBHRYJ010000007">
    <property type="protein sequence ID" value="MFC3678232.1"/>
    <property type="molecule type" value="Genomic_DNA"/>
</dbReference>
<accession>A0ABV7VMW1</accession>